<dbReference type="InterPro" id="IPR009075">
    <property type="entry name" value="AcylCo_DH/oxidase_C"/>
</dbReference>
<dbReference type="Pfam" id="PF00441">
    <property type="entry name" value="Acyl-CoA_dh_1"/>
    <property type="match status" value="1"/>
</dbReference>
<dbReference type="EMBL" id="VDFW01000013">
    <property type="protein sequence ID" value="TNC24949.1"/>
    <property type="molecule type" value="Genomic_DNA"/>
</dbReference>
<dbReference type="InterPro" id="IPR052161">
    <property type="entry name" value="Mycobact_Acyl-CoA_DH"/>
</dbReference>
<dbReference type="Pfam" id="PF02770">
    <property type="entry name" value="Acyl-CoA_dh_M"/>
    <property type="match status" value="1"/>
</dbReference>
<dbReference type="Gene3D" id="1.10.540.10">
    <property type="entry name" value="Acyl-CoA dehydrogenase/oxidase, N-terminal domain"/>
    <property type="match status" value="1"/>
</dbReference>
<keyword evidence="11" id="KW-1185">Reference proteome</keyword>
<evidence type="ECO:0000313" key="11">
    <source>
        <dbReference type="Proteomes" id="UP000305546"/>
    </source>
</evidence>
<evidence type="ECO:0000256" key="5">
    <source>
        <dbReference type="ARBA" id="ARBA00023002"/>
    </source>
</evidence>
<comment type="caution">
    <text evidence="10">The sequence shown here is derived from an EMBL/GenBank/DDBJ whole genome shotgun (WGS) entry which is preliminary data.</text>
</comment>
<dbReference type="InterPro" id="IPR006091">
    <property type="entry name" value="Acyl-CoA_Oxase/DH_mid-dom"/>
</dbReference>
<evidence type="ECO:0000256" key="4">
    <source>
        <dbReference type="ARBA" id="ARBA00022827"/>
    </source>
</evidence>
<dbReference type="FunFam" id="2.40.110.10:FF:000011">
    <property type="entry name" value="Acyl-CoA dehydrogenase FadE34"/>
    <property type="match status" value="1"/>
</dbReference>
<dbReference type="PANTHER" id="PTHR43292">
    <property type="entry name" value="ACYL-COA DEHYDROGENASE"/>
    <property type="match status" value="1"/>
</dbReference>
<dbReference type="InterPro" id="IPR037069">
    <property type="entry name" value="AcylCoA_DH/ox_N_sf"/>
</dbReference>
<evidence type="ECO:0000259" key="7">
    <source>
        <dbReference type="Pfam" id="PF00441"/>
    </source>
</evidence>
<feature type="domain" description="Acyl-CoA dehydrogenase/oxidase N-terminal" evidence="9">
    <location>
        <begin position="32"/>
        <end position="118"/>
    </location>
</feature>
<keyword evidence="4 6" id="KW-0274">FAD</keyword>
<evidence type="ECO:0000256" key="3">
    <source>
        <dbReference type="ARBA" id="ARBA00022630"/>
    </source>
</evidence>
<accession>A0A5C4LZ25</accession>
<comment type="similarity">
    <text evidence="2 6">Belongs to the acyl-CoA dehydrogenase family.</text>
</comment>
<dbReference type="AlphaFoldDB" id="A0A5C4LZ25"/>
<dbReference type="GO" id="GO:0050660">
    <property type="term" value="F:flavin adenine dinucleotide binding"/>
    <property type="evidence" value="ECO:0007669"/>
    <property type="project" value="InterPro"/>
</dbReference>
<evidence type="ECO:0000259" key="9">
    <source>
        <dbReference type="Pfam" id="PF02771"/>
    </source>
</evidence>
<dbReference type="Proteomes" id="UP000305546">
    <property type="component" value="Unassembled WGS sequence"/>
</dbReference>
<dbReference type="Gene3D" id="1.20.140.10">
    <property type="entry name" value="Butyryl-CoA Dehydrogenase, subunit A, domain 3"/>
    <property type="match status" value="1"/>
</dbReference>
<sequence>MARFRREVADWLAGNLTGEFADLRGLGGPGREHEAFEDRLAWERHMAASGWTCVGWPREHGGRGLTLDEQVAFHEEYAASGAPARVNHLGEQLLGPTLIAFGTPGQRARFLPKIVSVEELWCQGYSEPGAGSDLAAVSTSAVREGDQWVVTGQKIWTSLAQVADWCFVVARTEPGSKRHHGLSYLLVPLRQDGVTIRPIEQLTGTSEFNEVFFDRARTAADLVVGEPGDGWRIAMATLGFERGVSTLGQQIGFRRELDGIVAEAKRTGTFDDPVLRADLDRAQTGLRVLRAHALRTLGREPGPEVAVGKLLWAQWHRGLGELAMRARGARSLVAPGQLDEWQRLYLFSRADTIYGGSDEIERNIIAERVLGLPKEERR</sequence>
<comment type="cofactor">
    <cofactor evidence="1 6">
        <name>FAD</name>
        <dbReference type="ChEBI" id="CHEBI:57692"/>
    </cofactor>
</comment>
<organism evidence="10 11">
    <name type="scientific">Amycolatopsis alkalitolerans</name>
    <dbReference type="NCBI Taxonomy" id="2547244"/>
    <lineage>
        <taxon>Bacteria</taxon>
        <taxon>Bacillati</taxon>
        <taxon>Actinomycetota</taxon>
        <taxon>Actinomycetes</taxon>
        <taxon>Pseudonocardiales</taxon>
        <taxon>Pseudonocardiaceae</taxon>
        <taxon>Amycolatopsis</taxon>
    </lineage>
</organism>
<name>A0A5C4LZ25_9PSEU</name>
<gene>
    <name evidence="10" type="ORF">FG385_16980</name>
</gene>
<feature type="domain" description="Acyl-CoA oxidase/dehydrogenase middle" evidence="8">
    <location>
        <begin position="122"/>
        <end position="215"/>
    </location>
</feature>
<keyword evidence="3 6" id="KW-0285">Flavoprotein</keyword>
<evidence type="ECO:0000256" key="6">
    <source>
        <dbReference type="RuleBase" id="RU362125"/>
    </source>
</evidence>
<keyword evidence="5 6" id="KW-0560">Oxidoreductase</keyword>
<evidence type="ECO:0000256" key="1">
    <source>
        <dbReference type="ARBA" id="ARBA00001974"/>
    </source>
</evidence>
<dbReference type="InterPro" id="IPR046373">
    <property type="entry name" value="Acyl-CoA_Oxase/DH_mid-dom_sf"/>
</dbReference>
<dbReference type="InterPro" id="IPR013786">
    <property type="entry name" value="AcylCoA_DH/ox_N"/>
</dbReference>
<evidence type="ECO:0000256" key="2">
    <source>
        <dbReference type="ARBA" id="ARBA00009347"/>
    </source>
</evidence>
<dbReference type="Pfam" id="PF02771">
    <property type="entry name" value="Acyl-CoA_dh_N"/>
    <property type="match status" value="1"/>
</dbReference>
<evidence type="ECO:0000313" key="10">
    <source>
        <dbReference type="EMBL" id="TNC24949.1"/>
    </source>
</evidence>
<dbReference type="PANTHER" id="PTHR43292:SF3">
    <property type="entry name" value="ACYL-COA DEHYDROGENASE FADE29"/>
    <property type="match status" value="1"/>
</dbReference>
<dbReference type="SUPFAM" id="SSF56645">
    <property type="entry name" value="Acyl-CoA dehydrogenase NM domain-like"/>
    <property type="match status" value="1"/>
</dbReference>
<dbReference type="GO" id="GO:0016627">
    <property type="term" value="F:oxidoreductase activity, acting on the CH-CH group of donors"/>
    <property type="evidence" value="ECO:0007669"/>
    <property type="project" value="InterPro"/>
</dbReference>
<feature type="domain" description="Acyl-CoA dehydrogenase/oxidase C-terminal" evidence="7">
    <location>
        <begin position="228"/>
        <end position="370"/>
    </location>
</feature>
<dbReference type="Gene3D" id="2.40.110.10">
    <property type="entry name" value="Butyryl-CoA Dehydrogenase, subunit A, domain 2"/>
    <property type="match status" value="1"/>
</dbReference>
<dbReference type="OrthoDB" id="4759677at2"/>
<dbReference type="GO" id="GO:0005886">
    <property type="term" value="C:plasma membrane"/>
    <property type="evidence" value="ECO:0007669"/>
    <property type="project" value="TreeGrafter"/>
</dbReference>
<dbReference type="InterPro" id="IPR036250">
    <property type="entry name" value="AcylCo_DH-like_C"/>
</dbReference>
<proteinExistence type="inferred from homology"/>
<dbReference type="InterPro" id="IPR009100">
    <property type="entry name" value="AcylCoA_DH/oxidase_NM_dom_sf"/>
</dbReference>
<protein>
    <submittedName>
        <fullName evidence="10">Acyl-CoA dehydrogenase</fullName>
    </submittedName>
</protein>
<evidence type="ECO:0000259" key="8">
    <source>
        <dbReference type="Pfam" id="PF02770"/>
    </source>
</evidence>
<reference evidence="10 11" key="1">
    <citation type="submission" date="2019-06" db="EMBL/GenBank/DDBJ databases">
        <title>Amycolatopsis alkalitolerans sp. nov., isolated from Gastrodia elata Blume.</title>
        <authorList>
            <person name="Narsing Rao M.P."/>
            <person name="Li W.J."/>
        </authorList>
    </citation>
    <scope>NUCLEOTIDE SEQUENCE [LARGE SCALE GENOMIC DNA]</scope>
    <source>
        <strain evidence="10 11">SYSUP0005</strain>
    </source>
</reference>
<dbReference type="SUPFAM" id="SSF47203">
    <property type="entry name" value="Acyl-CoA dehydrogenase C-terminal domain-like"/>
    <property type="match status" value="1"/>
</dbReference>